<dbReference type="InterPro" id="IPR039424">
    <property type="entry name" value="SBP_5"/>
</dbReference>
<dbReference type="Gene3D" id="3.40.190.10">
    <property type="entry name" value="Periplasmic binding protein-like II"/>
    <property type="match status" value="1"/>
</dbReference>
<dbReference type="RefSeq" id="WP_127785464.1">
    <property type="nucleotide sequence ID" value="NZ_SACL01000001.1"/>
</dbReference>
<dbReference type="Gene3D" id="3.10.105.10">
    <property type="entry name" value="Dipeptide-binding Protein, Domain 3"/>
    <property type="match status" value="1"/>
</dbReference>
<organism evidence="6 7">
    <name type="scientific">Rhodovarius crocodyli</name>
    <dbReference type="NCBI Taxonomy" id="1979269"/>
    <lineage>
        <taxon>Bacteria</taxon>
        <taxon>Pseudomonadati</taxon>
        <taxon>Pseudomonadota</taxon>
        <taxon>Alphaproteobacteria</taxon>
        <taxon>Acetobacterales</taxon>
        <taxon>Roseomonadaceae</taxon>
        <taxon>Rhodovarius</taxon>
    </lineage>
</organism>
<evidence type="ECO:0000259" key="5">
    <source>
        <dbReference type="Pfam" id="PF00496"/>
    </source>
</evidence>
<evidence type="ECO:0000313" key="6">
    <source>
        <dbReference type="EMBL" id="RVT98934.1"/>
    </source>
</evidence>
<dbReference type="SUPFAM" id="SSF53850">
    <property type="entry name" value="Periplasmic binding protein-like II"/>
    <property type="match status" value="1"/>
</dbReference>
<dbReference type="PANTHER" id="PTHR30290">
    <property type="entry name" value="PERIPLASMIC BINDING COMPONENT OF ABC TRANSPORTER"/>
    <property type="match status" value="1"/>
</dbReference>
<dbReference type="CDD" id="cd08497">
    <property type="entry name" value="MbnE-like"/>
    <property type="match status" value="1"/>
</dbReference>
<accession>A0A437MMQ6</accession>
<dbReference type="Proteomes" id="UP000282957">
    <property type="component" value="Unassembled WGS sequence"/>
</dbReference>
<evidence type="ECO:0000313" key="7">
    <source>
        <dbReference type="Proteomes" id="UP000282957"/>
    </source>
</evidence>
<protein>
    <submittedName>
        <fullName evidence="6">ABC transporter substrate-binding protein</fullName>
    </submittedName>
</protein>
<dbReference type="InterPro" id="IPR030678">
    <property type="entry name" value="Peptide/Ni-bd"/>
</dbReference>
<dbReference type="GO" id="GO:0043190">
    <property type="term" value="C:ATP-binding cassette (ABC) transporter complex"/>
    <property type="evidence" value="ECO:0007669"/>
    <property type="project" value="InterPro"/>
</dbReference>
<evidence type="ECO:0000256" key="2">
    <source>
        <dbReference type="ARBA" id="ARBA00005695"/>
    </source>
</evidence>
<evidence type="ECO:0000256" key="3">
    <source>
        <dbReference type="ARBA" id="ARBA00022729"/>
    </source>
</evidence>
<dbReference type="AlphaFoldDB" id="A0A437MMQ6"/>
<dbReference type="PIRSF" id="PIRSF002741">
    <property type="entry name" value="MppA"/>
    <property type="match status" value="1"/>
</dbReference>
<keyword evidence="7" id="KW-1185">Reference proteome</keyword>
<dbReference type="PANTHER" id="PTHR30290:SF64">
    <property type="entry name" value="ABC TRANSPORTER PERIPLASMIC BINDING PROTEIN"/>
    <property type="match status" value="1"/>
</dbReference>
<dbReference type="GO" id="GO:1904680">
    <property type="term" value="F:peptide transmembrane transporter activity"/>
    <property type="evidence" value="ECO:0007669"/>
    <property type="project" value="TreeGrafter"/>
</dbReference>
<gene>
    <name evidence="6" type="ORF">EOD42_02145</name>
</gene>
<comment type="subcellular location">
    <subcellularLocation>
        <location evidence="1">Periplasm</location>
    </subcellularLocation>
</comment>
<dbReference type="Pfam" id="PF00496">
    <property type="entry name" value="SBP_bac_5"/>
    <property type="match status" value="1"/>
</dbReference>
<dbReference type="EMBL" id="SACL01000001">
    <property type="protein sequence ID" value="RVT98934.1"/>
    <property type="molecule type" value="Genomic_DNA"/>
</dbReference>
<evidence type="ECO:0000256" key="1">
    <source>
        <dbReference type="ARBA" id="ARBA00004418"/>
    </source>
</evidence>
<feature type="domain" description="Solute-binding protein family 5" evidence="5">
    <location>
        <begin position="110"/>
        <end position="511"/>
    </location>
</feature>
<feature type="signal peptide" evidence="4">
    <location>
        <begin position="1"/>
        <end position="25"/>
    </location>
</feature>
<proteinExistence type="inferred from homology"/>
<feature type="chain" id="PRO_5019300889" evidence="4">
    <location>
        <begin position="26"/>
        <end position="613"/>
    </location>
</feature>
<dbReference type="GO" id="GO:0015833">
    <property type="term" value="P:peptide transport"/>
    <property type="evidence" value="ECO:0007669"/>
    <property type="project" value="TreeGrafter"/>
</dbReference>
<comment type="caution">
    <text evidence="6">The sequence shown here is derived from an EMBL/GenBank/DDBJ whole genome shotgun (WGS) entry which is preliminary data.</text>
</comment>
<reference evidence="6 7" key="1">
    <citation type="submission" date="2019-01" db="EMBL/GenBank/DDBJ databases">
        <authorList>
            <person name="Chen W.-M."/>
        </authorList>
    </citation>
    <scope>NUCLEOTIDE SEQUENCE [LARGE SCALE GENOMIC DNA]</scope>
    <source>
        <strain evidence="6 7">CCP-6</strain>
    </source>
</reference>
<dbReference type="InterPro" id="IPR000914">
    <property type="entry name" value="SBP_5_dom"/>
</dbReference>
<name>A0A437MMQ6_9PROT</name>
<keyword evidence="3 4" id="KW-0732">Signal</keyword>
<evidence type="ECO:0000256" key="4">
    <source>
        <dbReference type="SAM" id="SignalP"/>
    </source>
</evidence>
<dbReference type="OrthoDB" id="9803988at2"/>
<dbReference type="GO" id="GO:0030288">
    <property type="term" value="C:outer membrane-bounded periplasmic space"/>
    <property type="evidence" value="ECO:0007669"/>
    <property type="project" value="TreeGrafter"/>
</dbReference>
<comment type="similarity">
    <text evidence="2">Belongs to the bacterial solute-binding protein 5 family.</text>
</comment>
<dbReference type="GO" id="GO:0042884">
    <property type="term" value="P:microcin transport"/>
    <property type="evidence" value="ECO:0007669"/>
    <property type="project" value="TreeGrafter"/>
</dbReference>
<sequence length="613" mass="69498">MKRRALLATPLVAPLAAPLATPALAQGGTAPRRVHAISLQGDPALPADFPHWPWVNPAAPSGGDVTFGAVGSFDSFNPYILRGAPAAGSSLLYDTLTSSSQDEASTEYAHLAAVIELPADGLGVTYELRPEARWHDGRAITAADVVWTFETLVRQGRPFYRAYWGDVESVRAEGERRVVYRFKNNENRELAQVLGQMPVLPKHWWEGRDFARPLTEIPLGSGPYRLERFESGRSVTYRRVDDYWARNLGTAKGLNNFASMRFEYFRDSTVAFEAFKAGQVDARRENVARDWATGYDFPAMRRGLVKREAIRHEIPTGMQSFSFNNRRPIFQDVRVREALVQVFDFEWLNANIFFGSYARTTSYFSNSELASSGVPEGRELEILAPFRAQLPERLFTEPFRVPVTDGSGNNREGLRRALDLLRQAGWTVRDRKLVNAQGQQFRFEILLDSPTFERVALPFVQWLQRLGIEASVRTVDPAQYRVRIDAFDFDMTVDVMGQSLSPGNEQRDYFSCGKANEHGSQNIPGICTPVIDALVEQVINAPSREELLVRTHALDRVLLWGHYVIPNWHSREFLLAWWDRFGKPERNPRYGLGFPSAWWVDAAKDRALQEARR</sequence>